<dbReference type="Proteomes" id="UP000204391">
    <property type="component" value="Chromosome"/>
</dbReference>
<name>A0A221M8Y9_9BACI</name>
<dbReference type="KEGG" id="vne:CFK40_03390"/>
<dbReference type="PANTHER" id="PTHR36836:SF1">
    <property type="entry name" value="COLANIC ACID BIOSYNTHESIS PROTEIN WCAK"/>
    <property type="match status" value="1"/>
</dbReference>
<dbReference type="InterPro" id="IPR019896">
    <property type="entry name" value="Polysacch_pyruvyl_Trfase_CsaB"/>
</dbReference>
<dbReference type="Pfam" id="PF04230">
    <property type="entry name" value="PS_pyruv_trans"/>
    <property type="match status" value="1"/>
</dbReference>
<organism evidence="2 3">
    <name type="scientific">Virgibacillus necropolis</name>
    <dbReference type="NCBI Taxonomy" id="163877"/>
    <lineage>
        <taxon>Bacteria</taxon>
        <taxon>Bacillati</taxon>
        <taxon>Bacillota</taxon>
        <taxon>Bacilli</taxon>
        <taxon>Bacillales</taxon>
        <taxon>Bacillaceae</taxon>
        <taxon>Virgibacillus</taxon>
    </lineage>
</organism>
<dbReference type="InterPro" id="IPR007345">
    <property type="entry name" value="Polysacch_pyruvyl_Trfase"/>
</dbReference>
<keyword evidence="2" id="KW-0808">Transferase</keyword>
<evidence type="ECO:0000259" key="1">
    <source>
        <dbReference type="Pfam" id="PF04230"/>
    </source>
</evidence>
<sequence>MHVVLSGYYGFDNVGDEAILYSIIRAIRNIKQEVDITVLSNNPKSTMETYNVNAVNRWNFKEISRVVKKADGLISGGGSLLQDQTGLKSIPYYTGIIKIAQWYKKPVFIYAQGMGPIRNSINKWIVKKTLNKVDQITVRDRNSKNLLASIGVTKSTSIVPDPVIGLDSSQFKNNWIQKQHIRNPIITVSVRNWPTTIPYKEKIASCLDQLVRDGNSIIFVPMHGKYDEIASNETAEIMTEKSYIAPYDSSIEEKISIIGQSDLLIGMRLHSLIFSSINYTPFVAISYDPKIDAFAAICEQSVVGHVEKNNWDDQRLLNHVNRALSNRTAQQTTFKNKVKKSQLEAQDTSRLALQLFSAGVPPTSNDVSISVGNK</sequence>
<dbReference type="EMBL" id="CP022437">
    <property type="protein sequence ID" value="ASN04113.1"/>
    <property type="molecule type" value="Genomic_DNA"/>
</dbReference>
<evidence type="ECO:0000313" key="3">
    <source>
        <dbReference type="Proteomes" id="UP000204391"/>
    </source>
</evidence>
<dbReference type="GO" id="GO:0016740">
    <property type="term" value="F:transferase activity"/>
    <property type="evidence" value="ECO:0007669"/>
    <property type="project" value="UniProtKB-KW"/>
</dbReference>
<accession>A0A221M8Y9</accession>
<reference evidence="2 3" key="1">
    <citation type="journal article" date="2003" name="Int. J. Syst. Evol. Microbiol.">
        <title>Virgibacillus carmonensis sp. nov., Virgibacillus necropolis sp. nov. and Virgibacillus picturae sp. nov., three novel species isolated from deteriorated mural paintings, transfer of the species of the genus salibacillus to Virgibacillus, as Virgibacillus marismortui comb. nov. and Virgibacillus salexigens comb. nov., and emended description of the genus Virgibacillus.</title>
        <authorList>
            <person name="Heyrman J."/>
            <person name="Logan N.A."/>
            <person name="Busse H.J."/>
            <person name="Balcaen A."/>
            <person name="Lebbe L."/>
            <person name="Rodriguez-Diaz M."/>
            <person name="Swings J."/>
            <person name="De Vos P."/>
        </authorList>
    </citation>
    <scope>NUCLEOTIDE SEQUENCE [LARGE SCALE GENOMIC DNA]</scope>
    <source>
        <strain evidence="2 3">LMG 19488</strain>
    </source>
</reference>
<dbReference type="AlphaFoldDB" id="A0A221M8Y9"/>
<dbReference type="PANTHER" id="PTHR36836">
    <property type="entry name" value="COLANIC ACID BIOSYNTHESIS PROTEIN WCAK"/>
    <property type="match status" value="1"/>
</dbReference>
<feature type="domain" description="Polysaccharide pyruvyl transferase" evidence="1">
    <location>
        <begin position="13"/>
        <end position="289"/>
    </location>
</feature>
<evidence type="ECO:0000313" key="2">
    <source>
        <dbReference type="EMBL" id="ASN04113.1"/>
    </source>
</evidence>
<dbReference type="RefSeq" id="WP_089530683.1">
    <property type="nucleotide sequence ID" value="NZ_CP022437.1"/>
</dbReference>
<gene>
    <name evidence="2" type="primary">csaB</name>
    <name evidence="2" type="ORF">CFK40_03390</name>
</gene>
<dbReference type="OrthoDB" id="3199616at2"/>
<proteinExistence type="predicted"/>
<keyword evidence="3" id="KW-1185">Reference proteome</keyword>
<dbReference type="NCBIfam" id="TIGR03609">
    <property type="entry name" value="S_layer_CsaB"/>
    <property type="match status" value="1"/>
</dbReference>
<protein>
    <submittedName>
        <fullName evidence="2">Polysaccharide pyruvyl transferase CsaB</fullName>
    </submittedName>
</protein>